<accession>A0A4R6V8S4</accession>
<dbReference type="SUPFAM" id="SSF56112">
    <property type="entry name" value="Protein kinase-like (PK-like)"/>
    <property type="match status" value="1"/>
</dbReference>
<dbReference type="InterPro" id="IPR011009">
    <property type="entry name" value="Kinase-like_dom_sf"/>
</dbReference>
<dbReference type="RefSeq" id="WP_133544004.1">
    <property type="nucleotide sequence ID" value="NZ_SNYQ01000003.1"/>
</dbReference>
<gene>
    <name evidence="1" type="ORF">EDC45_0956</name>
</gene>
<name>A0A4R6V8S4_9PAST</name>
<keyword evidence="2" id="KW-1185">Reference proteome</keyword>
<organism evidence="1 2">
    <name type="scientific">Mesocricetibacter intestinalis</name>
    <dbReference type="NCBI Taxonomy" id="1521930"/>
    <lineage>
        <taxon>Bacteria</taxon>
        <taxon>Pseudomonadati</taxon>
        <taxon>Pseudomonadota</taxon>
        <taxon>Gammaproteobacteria</taxon>
        <taxon>Pasteurellales</taxon>
        <taxon>Pasteurellaceae</taxon>
        <taxon>Mesocricetibacter</taxon>
    </lineage>
</organism>
<protein>
    <recommendedName>
        <fullName evidence="3">Phosphotransferase family enzyme</fullName>
    </recommendedName>
</protein>
<evidence type="ECO:0000313" key="1">
    <source>
        <dbReference type="EMBL" id="TDQ57890.1"/>
    </source>
</evidence>
<sequence length="521" mass="59867">MILINSADYVNIEFRNEFGAIPPCFLPIGNRKLLTYQVAALRESFGPNQRIVVSLPKDYILSIDEKFLLERLNIQFVLVPEGISLGMAVLYVLNTVGFDGEVLRLLHGDTLLNTFPQEKDCIALAKTEDEYGWEFEHQTDKKLVWCGYFSFTSTQRFIRALATTQGDFSKSVQLYASEEATLQYREVDNWYDLGHINTYFRSRSAITTQRAFNSLKIENGVVWKSGTPSRKIEAEAHWFENLPAVLKRFTPQLIQAGKTEQGNPFYETEYLPFLPLNEIFVHGKNSVGFWENILNLIALYMSESRKCFPAENTELAQKIHEDSIALYADKTYARLESYAKHQGIDLDRPVRYDGQQLPSLREIAKICIDKTLELPEVLTISHGDLCFSNIMFDSRSNSIKVIDPRGLNIKQELTIYGNQTYDLAKLCHSFIGLYDFIIADSFTLEKSEELGVKLHFNLDSRLKDVQQMFMAKQLLPNVTNQDIIAPTILLFLSMIPLHFDKPKRQEAMLANALRLYINWLK</sequence>
<dbReference type="Gene3D" id="3.90.550.10">
    <property type="entry name" value="Spore Coat Polysaccharide Biosynthesis Protein SpsA, Chain A"/>
    <property type="match status" value="1"/>
</dbReference>
<dbReference type="SUPFAM" id="SSF53448">
    <property type="entry name" value="Nucleotide-diphospho-sugar transferases"/>
    <property type="match status" value="1"/>
</dbReference>
<evidence type="ECO:0008006" key="3">
    <source>
        <dbReference type="Google" id="ProtNLM"/>
    </source>
</evidence>
<dbReference type="InterPro" id="IPR029044">
    <property type="entry name" value="Nucleotide-diphossugar_trans"/>
</dbReference>
<reference evidence="1 2" key="1">
    <citation type="submission" date="2019-03" db="EMBL/GenBank/DDBJ databases">
        <title>Genomic Encyclopedia of Type Strains, Phase IV (KMG-IV): sequencing the most valuable type-strain genomes for metagenomic binning, comparative biology and taxonomic classification.</title>
        <authorList>
            <person name="Goeker M."/>
        </authorList>
    </citation>
    <scope>NUCLEOTIDE SEQUENCE [LARGE SCALE GENOMIC DNA]</scope>
    <source>
        <strain evidence="1 2">DSM 28403</strain>
    </source>
</reference>
<dbReference type="Proteomes" id="UP000295657">
    <property type="component" value="Unassembled WGS sequence"/>
</dbReference>
<dbReference type="AlphaFoldDB" id="A0A4R6V8S4"/>
<evidence type="ECO:0000313" key="2">
    <source>
        <dbReference type="Proteomes" id="UP000295657"/>
    </source>
</evidence>
<proteinExistence type="predicted"/>
<comment type="caution">
    <text evidence="1">The sequence shown here is derived from an EMBL/GenBank/DDBJ whole genome shotgun (WGS) entry which is preliminary data.</text>
</comment>
<dbReference type="EMBL" id="SNYQ01000003">
    <property type="protein sequence ID" value="TDQ57890.1"/>
    <property type="molecule type" value="Genomic_DNA"/>
</dbReference>
<dbReference type="Gene3D" id="3.90.1200.10">
    <property type="match status" value="1"/>
</dbReference>
<dbReference type="OrthoDB" id="9814110at2"/>